<evidence type="ECO:0000313" key="3">
    <source>
        <dbReference type="Proteomes" id="UP000198897"/>
    </source>
</evidence>
<evidence type="ECO:0000259" key="1">
    <source>
        <dbReference type="PROSITE" id="PS51186"/>
    </source>
</evidence>
<reference evidence="3" key="1">
    <citation type="submission" date="2016-10" db="EMBL/GenBank/DDBJ databases">
        <authorList>
            <person name="Varghese N."/>
            <person name="Submissions S."/>
        </authorList>
    </citation>
    <scope>NUCLEOTIDE SEQUENCE [LARGE SCALE GENOMIC DNA]</scope>
    <source>
        <strain evidence="3">FP5</strain>
    </source>
</reference>
<dbReference type="CDD" id="cd04301">
    <property type="entry name" value="NAT_SF"/>
    <property type="match status" value="1"/>
</dbReference>
<dbReference type="AlphaFoldDB" id="A0A1I2N9M4"/>
<feature type="domain" description="N-acetyltransferase" evidence="1">
    <location>
        <begin position="3"/>
        <end position="136"/>
    </location>
</feature>
<keyword evidence="3" id="KW-1185">Reference proteome</keyword>
<dbReference type="PROSITE" id="PS51186">
    <property type="entry name" value="GNAT"/>
    <property type="match status" value="1"/>
</dbReference>
<dbReference type="InterPro" id="IPR016181">
    <property type="entry name" value="Acyl_CoA_acyltransferase"/>
</dbReference>
<dbReference type="RefSeq" id="WP_089752027.1">
    <property type="nucleotide sequence ID" value="NZ_FOOG01000017.1"/>
</dbReference>
<dbReference type="GO" id="GO:0016747">
    <property type="term" value="F:acyltransferase activity, transferring groups other than amino-acyl groups"/>
    <property type="evidence" value="ECO:0007669"/>
    <property type="project" value="InterPro"/>
</dbReference>
<dbReference type="InterPro" id="IPR000182">
    <property type="entry name" value="GNAT_dom"/>
</dbReference>
<dbReference type="SUPFAM" id="SSF55729">
    <property type="entry name" value="Acyl-CoA N-acyltransferases (Nat)"/>
    <property type="match status" value="1"/>
</dbReference>
<keyword evidence="2" id="KW-0808">Transferase</keyword>
<protein>
    <submittedName>
        <fullName evidence="2">Predicted N-acetyltransferase YhbS</fullName>
    </submittedName>
</protein>
<dbReference type="Pfam" id="PF13508">
    <property type="entry name" value="Acetyltransf_7"/>
    <property type="match status" value="1"/>
</dbReference>
<dbReference type="EMBL" id="FOOG01000017">
    <property type="protein sequence ID" value="SFF98206.1"/>
    <property type="molecule type" value="Genomic_DNA"/>
</dbReference>
<accession>A0A1I2N9M4</accession>
<sequence length="136" mass="15747">MTVQIRSFLEKDFHDIQQLNEKEGWNGLVERNEETCCSWLNSEPALVAEEDGEVVGYLRGLTDGAVTLYICEILIKESHRNQGISEQLVRTAHECYPSTRVEMLATTSSHEYYENRGYRSFYGFRKSPEEMKNARS</sequence>
<organism evidence="2 3">
    <name type="scientific">Halobacillus alkaliphilus</name>
    <dbReference type="NCBI Taxonomy" id="396056"/>
    <lineage>
        <taxon>Bacteria</taxon>
        <taxon>Bacillati</taxon>
        <taxon>Bacillota</taxon>
        <taxon>Bacilli</taxon>
        <taxon>Bacillales</taxon>
        <taxon>Bacillaceae</taxon>
        <taxon>Halobacillus</taxon>
    </lineage>
</organism>
<dbReference type="Gene3D" id="3.40.630.30">
    <property type="match status" value="1"/>
</dbReference>
<dbReference type="Proteomes" id="UP000198897">
    <property type="component" value="Unassembled WGS sequence"/>
</dbReference>
<proteinExistence type="predicted"/>
<dbReference type="OrthoDB" id="3216107at2"/>
<evidence type="ECO:0000313" key="2">
    <source>
        <dbReference type="EMBL" id="SFF98206.1"/>
    </source>
</evidence>
<name>A0A1I2N9M4_9BACI</name>
<gene>
    <name evidence="2" type="ORF">SAMN05216353_11716</name>
</gene>